<evidence type="ECO:0000313" key="1">
    <source>
        <dbReference type="EMBL" id="CAF5179422.1"/>
    </source>
</evidence>
<evidence type="ECO:0000313" key="2">
    <source>
        <dbReference type="Proteomes" id="UP000676336"/>
    </source>
</evidence>
<dbReference type="AlphaFoldDB" id="A0A8S3HGT8"/>
<feature type="non-terminal residue" evidence="1">
    <location>
        <position position="69"/>
    </location>
</feature>
<proteinExistence type="predicted"/>
<accession>A0A8S3HGT8</accession>
<name>A0A8S3HGT8_9BILA</name>
<organism evidence="1 2">
    <name type="scientific">Rotaria magnacalcarata</name>
    <dbReference type="NCBI Taxonomy" id="392030"/>
    <lineage>
        <taxon>Eukaryota</taxon>
        <taxon>Metazoa</taxon>
        <taxon>Spiralia</taxon>
        <taxon>Gnathifera</taxon>
        <taxon>Rotifera</taxon>
        <taxon>Eurotatoria</taxon>
        <taxon>Bdelloidea</taxon>
        <taxon>Philodinida</taxon>
        <taxon>Philodinidae</taxon>
        <taxon>Rotaria</taxon>
    </lineage>
</organism>
<comment type="caution">
    <text evidence="1">The sequence shown here is derived from an EMBL/GenBank/DDBJ whole genome shotgun (WGS) entry which is preliminary data.</text>
</comment>
<dbReference type="Proteomes" id="UP000676336">
    <property type="component" value="Unassembled WGS sequence"/>
</dbReference>
<reference evidence="1" key="1">
    <citation type="submission" date="2021-02" db="EMBL/GenBank/DDBJ databases">
        <authorList>
            <person name="Nowell W R."/>
        </authorList>
    </citation>
    <scope>NUCLEOTIDE SEQUENCE</scope>
</reference>
<sequence>MSSPAKTARVSAVTAVPLLPNTSTNDLQDDFEAFRLRTVIRDFKLMAELFASNGDIVLICGRNNQEKQG</sequence>
<protein>
    <submittedName>
        <fullName evidence="1">Uncharacterized protein</fullName>
    </submittedName>
</protein>
<dbReference type="EMBL" id="CAJOBI010317496">
    <property type="protein sequence ID" value="CAF5179422.1"/>
    <property type="molecule type" value="Genomic_DNA"/>
</dbReference>
<gene>
    <name evidence="1" type="ORF">SMN809_LOCUS68481</name>
</gene>